<comment type="cofactor">
    <cofactor evidence="1">
        <name>Zn(2+)</name>
        <dbReference type="ChEBI" id="CHEBI:29105"/>
    </cofactor>
</comment>
<evidence type="ECO:0000256" key="3">
    <source>
        <dbReference type="ARBA" id="ARBA00007931"/>
    </source>
</evidence>
<sequence>MSRCLDGPVRVSGGFLLLSAWFALESGFRPLALILSAAILHELGHLLVLRLFGAPVRSVRLGALGAVMEAERSRLSYGAELLALLAGPLTNLLCAAVLTVPAHSIPGLYAAAGTHLALGAFNLLPIRPLDGGQALELLVAWRFGPAAGEKTARLVGFACAALLCGGLVWLMHESKGNLWLAPPAAGLLAACLRELRGKA</sequence>
<evidence type="ECO:0000256" key="10">
    <source>
        <dbReference type="ARBA" id="ARBA00023049"/>
    </source>
</evidence>
<proteinExistence type="inferred from homology"/>
<evidence type="ECO:0000256" key="11">
    <source>
        <dbReference type="ARBA" id="ARBA00023136"/>
    </source>
</evidence>
<evidence type="ECO:0000313" key="13">
    <source>
        <dbReference type="EMBL" id="MPM18741.1"/>
    </source>
</evidence>
<evidence type="ECO:0000256" key="6">
    <source>
        <dbReference type="ARBA" id="ARBA00022723"/>
    </source>
</evidence>
<comment type="similarity">
    <text evidence="3">Belongs to the peptidase M50B family.</text>
</comment>
<evidence type="ECO:0000256" key="7">
    <source>
        <dbReference type="ARBA" id="ARBA00022801"/>
    </source>
</evidence>
<evidence type="ECO:0000259" key="12">
    <source>
        <dbReference type="Pfam" id="PF02163"/>
    </source>
</evidence>
<evidence type="ECO:0000256" key="1">
    <source>
        <dbReference type="ARBA" id="ARBA00001947"/>
    </source>
</evidence>
<feature type="domain" description="Peptidase M50" evidence="12">
    <location>
        <begin position="108"/>
        <end position="162"/>
    </location>
</feature>
<evidence type="ECO:0000256" key="9">
    <source>
        <dbReference type="ARBA" id="ARBA00022989"/>
    </source>
</evidence>
<keyword evidence="6" id="KW-0479">Metal-binding</keyword>
<dbReference type="GO" id="GO:0046872">
    <property type="term" value="F:metal ion binding"/>
    <property type="evidence" value="ECO:0007669"/>
    <property type="project" value="UniProtKB-KW"/>
</dbReference>
<keyword evidence="8" id="KW-0862">Zinc</keyword>
<dbReference type="GO" id="GO:0008237">
    <property type="term" value="F:metallopeptidase activity"/>
    <property type="evidence" value="ECO:0007669"/>
    <property type="project" value="UniProtKB-KW"/>
</dbReference>
<keyword evidence="11" id="KW-0472">Membrane</keyword>
<keyword evidence="5" id="KW-0812">Transmembrane</keyword>
<accession>A0A644XSL1</accession>
<dbReference type="PANTHER" id="PTHR39188:SF3">
    <property type="entry name" value="STAGE IV SPORULATION PROTEIN FB"/>
    <property type="match status" value="1"/>
</dbReference>
<dbReference type="EMBL" id="VSSQ01003040">
    <property type="protein sequence ID" value="MPM18741.1"/>
    <property type="molecule type" value="Genomic_DNA"/>
</dbReference>
<keyword evidence="9" id="KW-1133">Transmembrane helix</keyword>
<dbReference type="InterPro" id="IPR008915">
    <property type="entry name" value="Peptidase_M50"/>
</dbReference>
<dbReference type="GO" id="GO:0006508">
    <property type="term" value="P:proteolysis"/>
    <property type="evidence" value="ECO:0007669"/>
    <property type="project" value="UniProtKB-KW"/>
</dbReference>
<protein>
    <recommendedName>
        <fullName evidence="12">Peptidase M50 domain-containing protein</fullName>
    </recommendedName>
</protein>
<evidence type="ECO:0000256" key="2">
    <source>
        <dbReference type="ARBA" id="ARBA00004141"/>
    </source>
</evidence>
<organism evidence="13">
    <name type="scientific">bioreactor metagenome</name>
    <dbReference type="NCBI Taxonomy" id="1076179"/>
    <lineage>
        <taxon>unclassified sequences</taxon>
        <taxon>metagenomes</taxon>
        <taxon>ecological metagenomes</taxon>
    </lineage>
</organism>
<keyword evidence="4" id="KW-0645">Protease</keyword>
<gene>
    <name evidence="13" type="ORF">SDC9_65156</name>
</gene>
<evidence type="ECO:0000256" key="5">
    <source>
        <dbReference type="ARBA" id="ARBA00022692"/>
    </source>
</evidence>
<dbReference type="PANTHER" id="PTHR39188">
    <property type="entry name" value="MEMBRANE-ASSOCIATED ZINC METALLOPROTEASE M50B"/>
    <property type="match status" value="1"/>
</dbReference>
<comment type="subcellular location">
    <subcellularLocation>
        <location evidence="2">Membrane</location>
        <topology evidence="2">Multi-pass membrane protein</topology>
    </subcellularLocation>
</comment>
<keyword evidence="10" id="KW-0482">Metalloprotease</keyword>
<feature type="domain" description="Peptidase M50" evidence="12">
    <location>
        <begin position="33"/>
        <end position="100"/>
    </location>
</feature>
<reference evidence="13" key="1">
    <citation type="submission" date="2019-08" db="EMBL/GenBank/DDBJ databases">
        <authorList>
            <person name="Kucharzyk K."/>
            <person name="Murdoch R.W."/>
            <person name="Higgins S."/>
            <person name="Loffler F."/>
        </authorList>
    </citation>
    <scope>NUCLEOTIDE SEQUENCE</scope>
</reference>
<comment type="caution">
    <text evidence="13">The sequence shown here is derived from an EMBL/GenBank/DDBJ whole genome shotgun (WGS) entry which is preliminary data.</text>
</comment>
<dbReference type="Pfam" id="PF02163">
    <property type="entry name" value="Peptidase_M50"/>
    <property type="match status" value="2"/>
</dbReference>
<dbReference type="GO" id="GO:0016020">
    <property type="term" value="C:membrane"/>
    <property type="evidence" value="ECO:0007669"/>
    <property type="project" value="UniProtKB-SubCell"/>
</dbReference>
<evidence type="ECO:0000256" key="4">
    <source>
        <dbReference type="ARBA" id="ARBA00022670"/>
    </source>
</evidence>
<evidence type="ECO:0000256" key="8">
    <source>
        <dbReference type="ARBA" id="ARBA00022833"/>
    </source>
</evidence>
<name>A0A644XSL1_9ZZZZ</name>
<keyword evidence="7" id="KW-0378">Hydrolase</keyword>
<dbReference type="AlphaFoldDB" id="A0A644XSL1"/>